<dbReference type="HOGENOM" id="CLU_3068147_0_0_1"/>
<accession>A0A0C2X535</accession>
<keyword evidence="2" id="KW-1185">Reference proteome</keyword>
<sequence length="53" mass="5574">MDAFITIDAIEHLDLSDLITEGQTQAIESLDSSPVDREHYGGGGIAPASCIIS</sequence>
<reference evidence="1 2" key="1">
    <citation type="submission" date="2014-04" db="EMBL/GenBank/DDBJ databases">
        <title>Evolutionary Origins and Diversification of the Mycorrhizal Mutualists.</title>
        <authorList>
            <consortium name="DOE Joint Genome Institute"/>
            <consortium name="Mycorrhizal Genomics Consortium"/>
            <person name="Kohler A."/>
            <person name="Kuo A."/>
            <person name="Nagy L.G."/>
            <person name="Floudas D."/>
            <person name="Copeland A."/>
            <person name="Barry K.W."/>
            <person name="Cichocki N."/>
            <person name="Veneault-Fourrey C."/>
            <person name="LaButti K."/>
            <person name="Lindquist E.A."/>
            <person name="Lipzen A."/>
            <person name="Lundell T."/>
            <person name="Morin E."/>
            <person name="Murat C."/>
            <person name="Riley R."/>
            <person name="Ohm R."/>
            <person name="Sun H."/>
            <person name="Tunlid A."/>
            <person name="Henrissat B."/>
            <person name="Grigoriev I.V."/>
            <person name="Hibbett D.S."/>
            <person name="Martin F."/>
        </authorList>
    </citation>
    <scope>NUCLEOTIDE SEQUENCE [LARGE SCALE GENOMIC DNA]</scope>
    <source>
        <strain evidence="1 2">Koide BX008</strain>
    </source>
</reference>
<evidence type="ECO:0000313" key="2">
    <source>
        <dbReference type="Proteomes" id="UP000054549"/>
    </source>
</evidence>
<evidence type="ECO:0008006" key="3">
    <source>
        <dbReference type="Google" id="ProtNLM"/>
    </source>
</evidence>
<dbReference type="Proteomes" id="UP000054549">
    <property type="component" value="Unassembled WGS sequence"/>
</dbReference>
<evidence type="ECO:0000313" key="1">
    <source>
        <dbReference type="EMBL" id="KIL64381.1"/>
    </source>
</evidence>
<name>A0A0C2X535_AMAMK</name>
<dbReference type="EMBL" id="KN818250">
    <property type="protein sequence ID" value="KIL64381.1"/>
    <property type="molecule type" value="Genomic_DNA"/>
</dbReference>
<dbReference type="GO" id="GO:0000772">
    <property type="term" value="F:mating pheromone activity"/>
    <property type="evidence" value="ECO:0007669"/>
    <property type="project" value="InterPro"/>
</dbReference>
<protein>
    <recommendedName>
        <fullName evidence="3">Pheromone</fullName>
    </recommendedName>
</protein>
<dbReference type="GO" id="GO:0016020">
    <property type="term" value="C:membrane"/>
    <property type="evidence" value="ECO:0007669"/>
    <property type="project" value="InterPro"/>
</dbReference>
<dbReference type="AlphaFoldDB" id="A0A0C2X535"/>
<dbReference type="InterPro" id="IPR012597">
    <property type="entry name" value="Pheromone"/>
</dbReference>
<gene>
    <name evidence="1" type="ORF">M378DRAFT_163418</name>
</gene>
<organism evidence="1 2">
    <name type="scientific">Amanita muscaria (strain Koide BX008)</name>
    <dbReference type="NCBI Taxonomy" id="946122"/>
    <lineage>
        <taxon>Eukaryota</taxon>
        <taxon>Fungi</taxon>
        <taxon>Dikarya</taxon>
        <taxon>Basidiomycota</taxon>
        <taxon>Agaricomycotina</taxon>
        <taxon>Agaricomycetes</taxon>
        <taxon>Agaricomycetidae</taxon>
        <taxon>Agaricales</taxon>
        <taxon>Pluteineae</taxon>
        <taxon>Amanitaceae</taxon>
        <taxon>Amanita</taxon>
    </lineage>
</organism>
<dbReference type="InParanoid" id="A0A0C2X535"/>
<dbReference type="Pfam" id="PF08015">
    <property type="entry name" value="Pheromone"/>
    <property type="match status" value="1"/>
</dbReference>
<proteinExistence type="predicted"/>